<dbReference type="Pfam" id="PF20167">
    <property type="entry name" value="Transposase_32"/>
    <property type="match status" value="1"/>
</dbReference>
<dbReference type="AlphaFoldDB" id="M1DNG9"/>
<evidence type="ECO:0000313" key="3">
    <source>
        <dbReference type="Proteomes" id="UP000011115"/>
    </source>
</evidence>
<evidence type="ECO:0000313" key="2">
    <source>
        <dbReference type="EnsemblPlants" id="PGSC0003DMT400091818"/>
    </source>
</evidence>
<organism evidence="2 3">
    <name type="scientific">Solanum tuberosum</name>
    <name type="common">Potato</name>
    <dbReference type="NCBI Taxonomy" id="4113"/>
    <lineage>
        <taxon>Eukaryota</taxon>
        <taxon>Viridiplantae</taxon>
        <taxon>Streptophyta</taxon>
        <taxon>Embryophyta</taxon>
        <taxon>Tracheophyta</taxon>
        <taxon>Spermatophyta</taxon>
        <taxon>Magnoliopsida</taxon>
        <taxon>eudicotyledons</taxon>
        <taxon>Gunneridae</taxon>
        <taxon>Pentapetalae</taxon>
        <taxon>asterids</taxon>
        <taxon>lamiids</taxon>
        <taxon>Solanales</taxon>
        <taxon>Solanaceae</taxon>
        <taxon>Solanoideae</taxon>
        <taxon>Solaneae</taxon>
        <taxon>Solanum</taxon>
    </lineage>
</organism>
<dbReference type="PaxDb" id="4113-PGSC0003DMT400091818"/>
<feature type="domain" description="Putative plant transposon protein" evidence="1">
    <location>
        <begin position="123"/>
        <end position="262"/>
    </location>
</feature>
<dbReference type="EnsemblPlants" id="PGSC0003DMT400091818">
    <property type="protein sequence ID" value="PGSC0003DMT400091818"/>
    <property type="gene ID" value="PGSC0003DMG400041389"/>
</dbReference>
<sequence>MTLRDSIQSFKRLEGEPIHETWLRFKKLELQCPTHGLPGNVLLCAGWRAKSLVSDSLKRLANHRRGLRARLGPLLDSRKYQVGVCKTRWAHIQVDDLPNRSVSPILSVVWTPKLTRGPVKLAEGQKLKYDSDDINVVLKCIENIEDDYQYMIKAKSLESMKKWLASLLSDGTPRWIEVGGPIEKNDINVAARYWFGFISSSLMPSQNESILHHTKAACLGCIIYGTRLNLGMIIGKEMSMRARQRHTSLLFLVLITEMCRGA</sequence>
<dbReference type="InParanoid" id="M1DNG9"/>
<dbReference type="HOGENOM" id="CLU_853667_0_0_1"/>
<dbReference type="PANTHER" id="PTHR33180:SF31">
    <property type="entry name" value="POLYPROTEIN PROTEIN"/>
    <property type="match status" value="1"/>
</dbReference>
<dbReference type="GO" id="GO:0009579">
    <property type="term" value="C:thylakoid"/>
    <property type="evidence" value="ECO:0000318"/>
    <property type="project" value="GO_Central"/>
</dbReference>
<accession>M1DNG9</accession>
<name>M1DNG9_SOLTU</name>
<dbReference type="GO" id="GO:0009523">
    <property type="term" value="C:photosystem II"/>
    <property type="evidence" value="ECO:0000318"/>
    <property type="project" value="GO_Central"/>
</dbReference>
<proteinExistence type="predicted"/>
<reference evidence="2" key="2">
    <citation type="submission" date="2015-06" db="UniProtKB">
        <authorList>
            <consortium name="EnsemblPlants"/>
        </authorList>
    </citation>
    <scope>IDENTIFICATION</scope>
    <source>
        <strain evidence="2">DM1-3 516 R44</strain>
    </source>
</reference>
<protein>
    <recommendedName>
        <fullName evidence="1">Putative plant transposon protein domain-containing protein</fullName>
    </recommendedName>
</protein>
<keyword evidence="3" id="KW-1185">Reference proteome</keyword>
<dbReference type="PANTHER" id="PTHR33180">
    <property type="entry name" value="PHOTOSYSTEM II CP43 REACTION CENTER PROTEIN"/>
    <property type="match status" value="1"/>
</dbReference>
<reference evidence="3" key="1">
    <citation type="journal article" date="2011" name="Nature">
        <title>Genome sequence and analysis of the tuber crop potato.</title>
        <authorList>
            <consortium name="The Potato Genome Sequencing Consortium"/>
        </authorList>
    </citation>
    <scope>NUCLEOTIDE SEQUENCE [LARGE SCALE GENOMIC DNA]</scope>
    <source>
        <strain evidence="3">cv. DM1-3 516 R44</strain>
    </source>
</reference>
<dbReference type="InterPro" id="IPR046796">
    <property type="entry name" value="Transposase_32_dom"/>
</dbReference>
<evidence type="ECO:0000259" key="1">
    <source>
        <dbReference type="Pfam" id="PF20167"/>
    </source>
</evidence>
<dbReference type="Gramene" id="PGSC0003DMT400091818">
    <property type="protein sequence ID" value="PGSC0003DMT400091818"/>
    <property type="gene ID" value="PGSC0003DMG400041389"/>
</dbReference>
<dbReference type="Proteomes" id="UP000011115">
    <property type="component" value="Unassembled WGS sequence"/>
</dbReference>